<dbReference type="InterPro" id="IPR000980">
    <property type="entry name" value="SH2"/>
</dbReference>
<dbReference type="Pfam" id="PF00017">
    <property type="entry name" value="SH2"/>
    <property type="match status" value="1"/>
</dbReference>
<organism evidence="7 8">
    <name type="scientific">Hippocampus comes</name>
    <name type="common">Tiger tail seahorse</name>
    <dbReference type="NCBI Taxonomy" id="109280"/>
    <lineage>
        <taxon>Eukaryota</taxon>
        <taxon>Metazoa</taxon>
        <taxon>Chordata</taxon>
        <taxon>Craniata</taxon>
        <taxon>Vertebrata</taxon>
        <taxon>Euteleostomi</taxon>
        <taxon>Actinopterygii</taxon>
        <taxon>Neopterygii</taxon>
        <taxon>Teleostei</taxon>
        <taxon>Neoteleostei</taxon>
        <taxon>Acanthomorphata</taxon>
        <taxon>Syngnathiaria</taxon>
        <taxon>Syngnathiformes</taxon>
        <taxon>Syngnathoidei</taxon>
        <taxon>Syngnathidae</taxon>
        <taxon>Hippocampus</taxon>
    </lineage>
</organism>
<feature type="compositionally biased region" description="Basic and acidic residues" evidence="4">
    <location>
        <begin position="311"/>
        <end position="327"/>
    </location>
</feature>
<feature type="domain" description="SH2" evidence="5">
    <location>
        <begin position="165"/>
        <end position="255"/>
    </location>
</feature>
<dbReference type="InterPro" id="IPR001849">
    <property type="entry name" value="PH_domain"/>
</dbReference>
<dbReference type="SUPFAM" id="SSF55550">
    <property type="entry name" value="SH2 domain"/>
    <property type="match status" value="1"/>
</dbReference>
<dbReference type="PANTHER" id="PTHR16186">
    <property type="entry name" value="SIGNAL-TRANSDUCING ADAPTOR PROTEIN-RELATED"/>
    <property type="match status" value="1"/>
</dbReference>
<dbReference type="KEGG" id="hcq:109532168"/>
<dbReference type="GeneTree" id="ENSGT00530000063841"/>
<evidence type="ECO:0000256" key="2">
    <source>
        <dbReference type="ARBA" id="ARBA00022999"/>
    </source>
</evidence>
<evidence type="ECO:0000256" key="1">
    <source>
        <dbReference type="ARBA" id="ARBA00022553"/>
    </source>
</evidence>
<dbReference type="STRING" id="109280.ENSHCOP00000000236"/>
<dbReference type="GO" id="GO:0035591">
    <property type="term" value="F:signaling adaptor activity"/>
    <property type="evidence" value="ECO:0007669"/>
    <property type="project" value="InterPro"/>
</dbReference>
<dbReference type="Gene3D" id="3.30.505.10">
    <property type="entry name" value="SH2 domain"/>
    <property type="match status" value="1"/>
</dbReference>
<dbReference type="InterPro" id="IPR011993">
    <property type="entry name" value="PH-like_dom_sf"/>
</dbReference>
<dbReference type="AlphaFoldDB" id="A0A3Q2XJX7"/>
<sequence length="388" mass="44249">MNRRQGRPFSMVPHCYYEGYLEKRSFKDKKSRKLWTCLCGNTLYFFNDKRDTDYIEKMDLTGPITITDDNTVDYNLDAAKLNLQTKDSDIKFSAPNAEARELWKGFIQSVSELSVPSMLNLLPGQMLMLEEVVKKEKERLRNVQQSSPSIDVEPAKEMPDCFHPVSRTEAELLLERQSSRGNLLLRPNRNCTGFAISTREEMNGPIFKHYLVSRKQDNGFTIEVDTPVACASLHDVVVYFSEATEGALIPLAREETYEQNISYIGLDNENGEKRVRGASMHLTLPTQQPKPALPRVPSEDGEENVYVNNSHHKDFPVERLLEPDNKTAGKSQKTPTPAPRKFPPSPSPAAASRSTHTREPRWRTHPDPHVQTISELRQRFEKKAKCAD</sequence>
<reference evidence="7" key="1">
    <citation type="submission" date="2025-08" db="UniProtKB">
        <authorList>
            <consortium name="Ensembl"/>
        </authorList>
    </citation>
    <scope>IDENTIFICATION</scope>
</reference>
<evidence type="ECO:0000256" key="4">
    <source>
        <dbReference type="SAM" id="MobiDB-lite"/>
    </source>
</evidence>
<dbReference type="Ensembl" id="ENSHCOT00000014135.1">
    <property type="protein sequence ID" value="ENSHCOP00000000236.1"/>
    <property type="gene ID" value="ENSHCOG00000000990.1"/>
</dbReference>
<dbReference type="SMART" id="SM00233">
    <property type="entry name" value="PH"/>
    <property type="match status" value="1"/>
</dbReference>
<dbReference type="RefSeq" id="XP_019752405.1">
    <property type="nucleotide sequence ID" value="XM_019896846.1"/>
</dbReference>
<dbReference type="SUPFAM" id="SSF50729">
    <property type="entry name" value="PH domain-like"/>
    <property type="match status" value="1"/>
</dbReference>
<dbReference type="InterPro" id="IPR036860">
    <property type="entry name" value="SH2_dom_sf"/>
</dbReference>
<dbReference type="Pfam" id="PF00169">
    <property type="entry name" value="PH"/>
    <property type="match status" value="1"/>
</dbReference>
<dbReference type="PANTHER" id="PTHR16186:SF11">
    <property type="entry name" value="SIGNAL-TRANSDUCING ADAPTOR PROTEIN 2"/>
    <property type="match status" value="1"/>
</dbReference>
<keyword evidence="8" id="KW-1185">Reference proteome</keyword>
<evidence type="ECO:0000256" key="3">
    <source>
        <dbReference type="PROSITE-ProRule" id="PRU00191"/>
    </source>
</evidence>
<evidence type="ECO:0000259" key="6">
    <source>
        <dbReference type="PROSITE" id="PS50003"/>
    </source>
</evidence>
<accession>A0A3Q2XJX7</accession>
<feature type="compositionally biased region" description="Basic and acidic residues" evidence="4">
    <location>
        <begin position="376"/>
        <end position="388"/>
    </location>
</feature>
<dbReference type="Proteomes" id="UP000264820">
    <property type="component" value="Unplaced"/>
</dbReference>
<dbReference type="OrthoDB" id="6086001at2759"/>
<name>A0A3Q2XJX7_HIPCM</name>
<dbReference type="PROSITE" id="PS50001">
    <property type="entry name" value="SH2"/>
    <property type="match status" value="1"/>
</dbReference>
<evidence type="ECO:0000259" key="5">
    <source>
        <dbReference type="PROSITE" id="PS50001"/>
    </source>
</evidence>
<keyword evidence="1" id="KW-0597">Phosphoprotein</keyword>
<evidence type="ECO:0000313" key="7">
    <source>
        <dbReference type="Ensembl" id="ENSHCOP00000000236.1"/>
    </source>
</evidence>
<evidence type="ECO:0000313" key="8">
    <source>
        <dbReference type="Proteomes" id="UP000264820"/>
    </source>
</evidence>
<dbReference type="InterPro" id="IPR039111">
    <property type="entry name" value="STAP1/STAP2"/>
</dbReference>
<feature type="region of interest" description="Disordered" evidence="4">
    <location>
        <begin position="281"/>
        <end position="388"/>
    </location>
</feature>
<feature type="compositionally biased region" description="Basic and acidic residues" evidence="4">
    <location>
        <begin position="356"/>
        <end position="368"/>
    </location>
</feature>
<keyword evidence="2 3" id="KW-0727">SH2 domain</keyword>
<dbReference type="PROSITE" id="PS50003">
    <property type="entry name" value="PH_DOMAIN"/>
    <property type="match status" value="1"/>
</dbReference>
<protein>
    <submittedName>
        <fullName evidence="7">Signal-transducing adaptor protein 1-like</fullName>
    </submittedName>
</protein>
<feature type="compositionally biased region" description="Pro residues" evidence="4">
    <location>
        <begin position="336"/>
        <end position="347"/>
    </location>
</feature>
<dbReference type="GeneID" id="109532168"/>
<feature type="domain" description="PH" evidence="6">
    <location>
        <begin position="14"/>
        <end position="112"/>
    </location>
</feature>
<dbReference type="OMA" id="EMPACYY"/>
<proteinExistence type="predicted"/>
<dbReference type="Gene3D" id="2.30.29.30">
    <property type="entry name" value="Pleckstrin-homology domain (PH domain)/Phosphotyrosine-binding domain (PTB)"/>
    <property type="match status" value="1"/>
</dbReference>
<reference evidence="7" key="2">
    <citation type="submission" date="2025-09" db="UniProtKB">
        <authorList>
            <consortium name="Ensembl"/>
        </authorList>
    </citation>
    <scope>IDENTIFICATION</scope>
</reference>